<dbReference type="Pfam" id="PF01757">
    <property type="entry name" value="Acyl_transf_3"/>
    <property type="match status" value="1"/>
</dbReference>
<feature type="transmembrane region" description="Helical" evidence="9">
    <location>
        <begin position="12"/>
        <end position="32"/>
    </location>
</feature>
<dbReference type="InterPro" id="IPR036514">
    <property type="entry name" value="SGNH_hydro_sf"/>
</dbReference>
<keyword evidence="13" id="KW-1185">Reference proteome</keyword>
<evidence type="ECO:0000313" key="14">
    <source>
        <dbReference type="Proteomes" id="UP001157039"/>
    </source>
</evidence>
<evidence type="ECO:0000256" key="4">
    <source>
        <dbReference type="ARBA" id="ARBA00022692"/>
    </source>
</evidence>
<dbReference type="Proteomes" id="UP000268310">
    <property type="component" value="Chromosome"/>
</dbReference>
<dbReference type="InterPro" id="IPR050879">
    <property type="entry name" value="Acyltransferase_3"/>
</dbReference>
<reference evidence="11" key="3">
    <citation type="submission" date="2018-03" db="EMBL/GenBank/DDBJ databases">
        <authorList>
            <person name="Jeon C.O."/>
        </authorList>
    </citation>
    <scope>NUCLEOTIDE SEQUENCE</scope>
    <source>
        <strain evidence="11">JCM 31126</strain>
    </source>
</reference>
<feature type="transmembrane region" description="Helical" evidence="9">
    <location>
        <begin position="237"/>
        <end position="257"/>
    </location>
</feature>
<keyword evidence="6 9" id="KW-0472">Membrane</keyword>
<dbReference type="GO" id="GO:0016747">
    <property type="term" value="F:acyltransferase activity, transferring groups other than amino-acyl groups"/>
    <property type="evidence" value="ECO:0007669"/>
    <property type="project" value="InterPro"/>
</dbReference>
<dbReference type="Proteomes" id="UP001157039">
    <property type="component" value="Unassembled WGS sequence"/>
</dbReference>
<dbReference type="PANTHER" id="PTHR23028:SF53">
    <property type="entry name" value="ACYL_TRANSF_3 DOMAIN-CONTAINING PROTEIN"/>
    <property type="match status" value="1"/>
</dbReference>
<evidence type="ECO:0000256" key="3">
    <source>
        <dbReference type="ARBA" id="ARBA00022679"/>
    </source>
</evidence>
<evidence type="ECO:0000256" key="6">
    <source>
        <dbReference type="ARBA" id="ARBA00023136"/>
    </source>
</evidence>
<sequence length="633" mass="72455">MEKKRIKNSRYITGIDGIRALAVIGVIFYHLMPSKLPGGYLGVPILFVISGYLITDLLRQEWQQNDKISVLKFYTRRLKRLYPSLVTVLVVSTAYITLFQRNLLNNLRGSVLSSLLYVNNWWQIDHGLSYFDRFGNESPFTHLWTMAVEGQNYLIWPLLFILLVKFVKRKDRIFYILSIGALLSAIGMAIGFTPGEDPTRVYYGTDTRIFSILIGNALAFVWPSTRLKEQIPDSAKKILNITGLASLFLLVLSYVFMDDRFNFPYYGGIYLVSLVTAVLVAVTAHPGASLNRWLTNPVFSYLGKRSYGIYLYQFPVMILYEAQINVANNVWLHVFIELGLILISSELSYRFIEESLRKFDYKKSWQKIKNWFFMPILSKQKAVGIASFIVVAIASIGVTIAPNDNVNANQAEFQAEIQENKKAAQGSKNGDEETENTEDTEQTQDSNAEEEDILQTFSTDTDHVMEKYDLTENQVKRARNTDVTAFGDSVLLGSTKNIQEVFPDAIIDADVGRQLYDSVDLLQELKDEGDLQENVVLALGSNGYADEDQFDDLMNVIGDRTVYLMNVRVPTQRWQNDNNELFNKMADKYKRVTLIDWYSLSNENNQWFREDQVHPTDVGRVEYTSLLAREILK</sequence>
<evidence type="ECO:0000256" key="5">
    <source>
        <dbReference type="ARBA" id="ARBA00022989"/>
    </source>
</evidence>
<feature type="domain" description="Acyltransferase 3" evidence="10">
    <location>
        <begin position="13"/>
        <end position="343"/>
    </location>
</feature>
<feature type="transmembrane region" description="Helical" evidence="9">
    <location>
        <begin position="150"/>
        <end position="167"/>
    </location>
</feature>
<dbReference type="RefSeq" id="WP_123934689.1">
    <property type="nucleotide sequence ID" value="NZ_BSUW01000001.1"/>
</dbReference>
<name>A0AA37XLV8_9ENTE</name>
<feature type="transmembrane region" description="Helical" evidence="9">
    <location>
        <begin position="307"/>
        <end position="324"/>
    </location>
</feature>
<evidence type="ECO:0000256" key="7">
    <source>
        <dbReference type="ARBA" id="ARBA00023315"/>
    </source>
</evidence>
<dbReference type="GO" id="GO:0009103">
    <property type="term" value="P:lipopolysaccharide biosynthetic process"/>
    <property type="evidence" value="ECO:0007669"/>
    <property type="project" value="TreeGrafter"/>
</dbReference>
<keyword evidence="3" id="KW-0808">Transferase</keyword>
<dbReference type="PANTHER" id="PTHR23028">
    <property type="entry name" value="ACETYLTRANSFERASE"/>
    <property type="match status" value="1"/>
</dbReference>
<reference evidence="11 13" key="1">
    <citation type="journal article" date="2012" name="Int. J. Syst. Evol. Microbiol.">
        <title>Characterization of Tetragenococcus strains from sugar thick juice reveals a novel species, Tetragenococcus osmophilus sp. nov., and divides Tetragenococcus halophilus into two subspecies, T. halophilus subsp. halophilus subsp. nov. and T. halophilus subsp. flandriensis subsp. nov.</title>
        <authorList>
            <person name="Juste A."/>
            <person name="Van Trappen S."/>
            <person name="Verreth C."/>
            <person name="Cleenwerck I."/>
            <person name="De Vos P."/>
            <person name="Lievens B."/>
            <person name="Willems K.A."/>
        </authorList>
    </citation>
    <scope>NUCLEOTIDE SEQUENCE [LARGE SCALE GENOMIC DNA]</scope>
    <source>
        <strain evidence="11 13">JCM 31126</strain>
    </source>
</reference>
<evidence type="ECO:0000256" key="2">
    <source>
        <dbReference type="ARBA" id="ARBA00022475"/>
    </source>
</evidence>
<feature type="transmembrane region" description="Helical" evidence="9">
    <location>
        <begin position="382"/>
        <end position="401"/>
    </location>
</feature>
<accession>A0AA37XLV8</accession>
<keyword evidence="7 12" id="KW-0012">Acyltransferase</keyword>
<evidence type="ECO:0000313" key="12">
    <source>
        <dbReference type="EMBL" id="GMA72903.1"/>
    </source>
</evidence>
<keyword evidence="4 9" id="KW-0812">Transmembrane</keyword>
<dbReference type="AlphaFoldDB" id="A0AA37XLV8"/>
<dbReference type="KEGG" id="too:C7K38_03455"/>
<proteinExistence type="predicted"/>
<dbReference type="EMBL" id="CP027783">
    <property type="protein sequence ID" value="AYW47511.1"/>
    <property type="molecule type" value="Genomic_DNA"/>
</dbReference>
<feature type="transmembrane region" description="Helical" evidence="9">
    <location>
        <begin position="38"/>
        <end position="59"/>
    </location>
</feature>
<dbReference type="Gene3D" id="3.40.50.1110">
    <property type="entry name" value="SGNH hydrolase"/>
    <property type="match status" value="1"/>
</dbReference>
<feature type="transmembrane region" description="Helical" evidence="9">
    <location>
        <begin position="330"/>
        <end position="352"/>
    </location>
</feature>
<evidence type="ECO:0000313" key="11">
    <source>
        <dbReference type="EMBL" id="AYW47511.1"/>
    </source>
</evidence>
<comment type="subcellular location">
    <subcellularLocation>
        <location evidence="1">Cell membrane</location>
        <topology evidence="1">Multi-pass membrane protein</topology>
    </subcellularLocation>
</comment>
<evidence type="ECO:0000256" key="1">
    <source>
        <dbReference type="ARBA" id="ARBA00004651"/>
    </source>
</evidence>
<dbReference type="GO" id="GO:0005886">
    <property type="term" value="C:plasma membrane"/>
    <property type="evidence" value="ECO:0007669"/>
    <property type="project" value="UniProtKB-SubCell"/>
</dbReference>
<evidence type="ECO:0000256" key="9">
    <source>
        <dbReference type="SAM" id="Phobius"/>
    </source>
</evidence>
<reference evidence="12" key="4">
    <citation type="submission" date="2023-02" db="EMBL/GenBank/DDBJ databases">
        <authorList>
            <person name="Sun Q."/>
            <person name="Mori K."/>
        </authorList>
    </citation>
    <scope>NUCLEOTIDE SEQUENCE</scope>
    <source>
        <strain evidence="12">NBRC 114545</strain>
    </source>
</reference>
<keyword evidence="2" id="KW-1003">Cell membrane</keyword>
<feature type="compositionally biased region" description="Acidic residues" evidence="8">
    <location>
        <begin position="432"/>
        <end position="451"/>
    </location>
</feature>
<dbReference type="EMBL" id="BSUW01000001">
    <property type="protein sequence ID" value="GMA72903.1"/>
    <property type="molecule type" value="Genomic_DNA"/>
</dbReference>
<feature type="transmembrane region" description="Helical" evidence="9">
    <location>
        <begin position="80"/>
        <end position="98"/>
    </location>
</feature>
<dbReference type="CDD" id="cd01840">
    <property type="entry name" value="SGNH_hydrolase_yrhL_like"/>
    <property type="match status" value="1"/>
</dbReference>
<dbReference type="SUPFAM" id="SSF52266">
    <property type="entry name" value="SGNH hydrolase"/>
    <property type="match status" value="1"/>
</dbReference>
<keyword evidence="5 9" id="KW-1133">Transmembrane helix</keyword>
<evidence type="ECO:0000313" key="13">
    <source>
        <dbReference type="Proteomes" id="UP000268310"/>
    </source>
</evidence>
<dbReference type="InterPro" id="IPR002656">
    <property type="entry name" value="Acyl_transf_3_dom"/>
</dbReference>
<feature type="region of interest" description="Disordered" evidence="8">
    <location>
        <begin position="419"/>
        <end position="451"/>
    </location>
</feature>
<feature type="transmembrane region" description="Helical" evidence="9">
    <location>
        <begin position="207"/>
        <end position="225"/>
    </location>
</feature>
<feature type="transmembrane region" description="Helical" evidence="9">
    <location>
        <begin position="174"/>
        <end position="195"/>
    </location>
</feature>
<evidence type="ECO:0000259" key="10">
    <source>
        <dbReference type="Pfam" id="PF01757"/>
    </source>
</evidence>
<protein>
    <submittedName>
        <fullName evidence="11">Acetyltransferase</fullName>
    </submittedName>
    <submittedName>
        <fullName evidence="12">Acyltransferase</fullName>
    </submittedName>
</protein>
<feature type="transmembrane region" description="Helical" evidence="9">
    <location>
        <begin position="263"/>
        <end position="286"/>
    </location>
</feature>
<organism evidence="12 14">
    <name type="scientific">Tetragenococcus osmophilus</name>
    <dbReference type="NCBI Taxonomy" id="526944"/>
    <lineage>
        <taxon>Bacteria</taxon>
        <taxon>Bacillati</taxon>
        <taxon>Bacillota</taxon>
        <taxon>Bacilli</taxon>
        <taxon>Lactobacillales</taxon>
        <taxon>Enterococcaceae</taxon>
        <taxon>Tetragenococcus</taxon>
    </lineage>
</organism>
<evidence type="ECO:0000256" key="8">
    <source>
        <dbReference type="SAM" id="MobiDB-lite"/>
    </source>
</evidence>
<reference evidence="12 14" key="2">
    <citation type="journal article" date="2014" name="Int. J. Syst. Evol. Microbiol.">
        <title>Complete genome sequence of Corynebacterium casei LMG S-19264T (=DSM 44701T), isolated from a smear-ripened cheese.</title>
        <authorList>
            <consortium name="US DOE Joint Genome Institute (JGI-PGF)"/>
            <person name="Walter F."/>
            <person name="Albersmeier A."/>
            <person name="Kalinowski J."/>
            <person name="Ruckert C."/>
        </authorList>
    </citation>
    <scope>NUCLEOTIDE SEQUENCE [LARGE SCALE GENOMIC DNA]</scope>
    <source>
        <strain evidence="12 14">NBRC 114545</strain>
    </source>
</reference>
<gene>
    <name evidence="11" type="ORF">C7K38_03455</name>
    <name evidence="12" type="ORF">GCM10025885_19520</name>
</gene>